<comment type="subcellular location">
    <subcellularLocation>
        <location evidence="1">Cell inner membrane</location>
        <topology evidence="1">Multi-pass membrane protein</topology>
    </subcellularLocation>
</comment>
<evidence type="ECO:0000256" key="5">
    <source>
        <dbReference type="ARBA" id="ARBA00022989"/>
    </source>
</evidence>
<sequence length="428" mass="45051">MTMLEILLPVLIILIGLSLLKCPIYISILCSAIYLQIFVNHMSLTNVFTGFFEAMTKNALLAVPFFMVAGSLIAASSLGTRLINVCIETLKSIRGGLPIACVIANAIFGAISGSGPAATATFGKIVHKPLSERHGESMSLGIITSSACLSTIIPPSITMIIYGVATETSITKLFLAGILPGILIVVIVSVYLIIMCKPRPGVEKEKFSARAFGKALWKGLPVLVLPVLVLGSVYTGICTPTESGALAAAYSFIVAVFGTRDIKFKQLLPIFKDAGRTTAQVFLLIAGSTVFSQAATIAQLPAAVTEAFGGMGQIQFLLMLNVLLLIVGCFFDTSAAILILAPMLLPTAAALGIPSLHLGMVFVVNLAIGLFTPPFGLNIFVAQSVLKRPMGQISKACVPYIILYIVSVLIITYVPALSTALPALLMGA</sequence>
<feature type="transmembrane region" description="Helical" evidence="7">
    <location>
        <begin position="281"/>
        <end position="304"/>
    </location>
</feature>
<feature type="transmembrane region" description="Helical" evidence="7">
    <location>
        <begin position="357"/>
        <end position="381"/>
    </location>
</feature>
<dbReference type="Proteomes" id="UP000661435">
    <property type="component" value="Unassembled WGS sequence"/>
</dbReference>
<evidence type="ECO:0000256" key="2">
    <source>
        <dbReference type="ARBA" id="ARBA00022475"/>
    </source>
</evidence>
<proteinExistence type="predicted"/>
<keyword evidence="5 7" id="KW-1133">Transmembrane helix</keyword>
<dbReference type="NCBIfam" id="TIGR00786">
    <property type="entry name" value="dctM"/>
    <property type="match status" value="1"/>
</dbReference>
<name>A0A8J6M689_9FIRM</name>
<protein>
    <submittedName>
        <fullName evidence="9">TRAP transporter large permease</fullName>
    </submittedName>
</protein>
<feature type="transmembrane region" description="Helical" evidence="7">
    <location>
        <begin position="401"/>
        <end position="425"/>
    </location>
</feature>
<feature type="transmembrane region" description="Helical" evidence="7">
    <location>
        <begin position="215"/>
        <end position="237"/>
    </location>
</feature>
<reference evidence="9" key="1">
    <citation type="submission" date="2020-08" db="EMBL/GenBank/DDBJ databases">
        <title>Genome public.</title>
        <authorList>
            <person name="Liu C."/>
            <person name="Sun Q."/>
        </authorList>
    </citation>
    <scope>NUCLEOTIDE SEQUENCE</scope>
    <source>
        <strain evidence="9">NSJ-51</strain>
    </source>
</reference>
<dbReference type="EMBL" id="JACOPP010000023">
    <property type="protein sequence ID" value="MBC5734702.1"/>
    <property type="molecule type" value="Genomic_DNA"/>
</dbReference>
<comment type="caution">
    <text evidence="9">The sequence shown here is derived from an EMBL/GenBank/DDBJ whole genome shotgun (WGS) entry which is preliminary data.</text>
</comment>
<dbReference type="RefSeq" id="WP_186908530.1">
    <property type="nucleotide sequence ID" value="NZ_JACOPP010000023.1"/>
</dbReference>
<evidence type="ECO:0000259" key="8">
    <source>
        <dbReference type="Pfam" id="PF06808"/>
    </source>
</evidence>
<dbReference type="PIRSF" id="PIRSF006066">
    <property type="entry name" value="HI0050"/>
    <property type="match status" value="1"/>
</dbReference>
<feature type="domain" description="TRAP C4-dicarboxylate transport system permease DctM subunit" evidence="8">
    <location>
        <begin position="11"/>
        <end position="417"/>
    </location>
</feature>
<dbReference type="Pfam" id="PF06808">
    <property type="entry name" value="DctM"/>
    <property type="match status" value="1"/>
</dbReference>
<keyword evidence="4 7" id="KW-0812">Transmembrane</keyword>
<organism evidence="9 10">
    <name type="scientific">Lawsonibacter hominis</name>
    <dbReference type="NCBI Taxonomy" id="2763053"/>
    <lineage>
        <taxon>Bacteria</taxon>
        <taxon>Bacillati</taxon>
        <taxon>Bacillota</taxon>
        <taxon>Clostridia</taxon>
        <taxon>Eubacteriales</taxon>
        <taxon>Oscillospiraceae</taxon>
        <taxon>Lawsonibacter</taxon>
    </lineage>
</organism>
<feature type="transmembrane region" description="Helical" evidence="7">
    <location>
        <begin position="174"/>
        <end position="194"/>
    </location>
</feature>
<evidence type="ECO:0000256" key="4">
    <source>
        <dbReference type="ARBA" id="ARBA00022692"/>
    </source>
</evidence>
<dbReference type="GO" id="GO:0022857">
    <property type="term" value="F:transmembrane transporter activity"/>
    <property type="evidence" value="ECO:0007669"/>
    <property type="project" value="TreeGrafter"/>
</dbReference>
<dbReference type="InterPro" id="IPR004681">
    <property type="entry name" value="TRAP_DctM"/>
</dbReference>
<keyword evidence="3" id="KW-0997">Cell inner membrane</keyword>
<accession>A0A8J6M689</accession>
<feature type="transmembrane region" description="Helical" evidence="7">
    <location>
        <begin position="60"/>
        <end position="83"/>
    </location>
</feature>
<feature type="transmembrane region" description="Helical" evidence="7">
    <location>
        <begin position="316"/>
        <end position="345"/>
    </location>
</feature>
<dbReference type="InterPro" id="IPR010656">
    <property type="entry name" value="DctM"/>
</dbReference>
<keyword evidence="10" id="KW-1185">Reference proteome</keyword>
<keyword evidence="2" id="KW-1003">Cell membrane</keyword>
<dbReference type="AlphaFoldDB" id="A0A8J6M689"/>
<evidence type="ECO:0000256" key="3">
    <source>
        <dbReference type="ARBA" id="ARBA00022519"/>
    </source>
</evidence>
<evidence type="ECO:0000256" key="6">
    <source>
        <dbReference type="ARBA" id="ARBA00023136"/>
    </source>
</evidence>
<gene>
    <name evidence="9" type="ORF">H8S57_13360</name>
</gene>
<feature type="transmembrane region" description="Helical" evidence="7">
    <location>
        <begin position="243"/>
        <end position="260"/>
    </location>
</feature>
<evidence type="ECO:0000256" key="7">
    <source>
        <dbReference type="SAM" id="Phobius"/>
    </source>
</evidence>
<dbReference type="PANTHER" id="PTHR33362:SF5">
    <property type="entry name" value="C4-DICARBOXYLATE TRAP TRANSPORTER LARGE PERMEASE PROTEIN DCTM"/>
    <property type="match status" value="1"/>
</dbReference>
<evidence type="ECO:0000256" key="1">
    <source>
        <dbReference type="ARBA" id="ARBA00004429"/>
    </source>
</evidence>
<keyword evidence="6 7" id="KW-0472">Membrane</keyword>
<dbReference type="PANTHER" id="PTHR33362">
    <property type="entry name" value="SIALIC ACID TRAP TRANSPORTER PERMEASE PROTEIN SIAT-RELATED"/>
    <property type="match status" value="1"/>
</dbReference>
<feature type="transmembrane region" description="Helical" evidence="7">
    <location>
        <begin position="95"/>
        <end position="119"/>
    </location>
</feature>
<feature type="transmembrane region" description="Helical" evidence="7">
    <location>
        <begin position="140"/>
        <end position="162"/>
    </location>
</feature>
<evidence type="ECO:0000313" key="9">
    <source>
        <dbReference type="EMBL" id="MBC5734702.1"/>
    </source>
</evidence>
<evidence type="ECO:0000313" key="10">
    <source>
        <dbReference type="Proteomes" id="UP000661435"/>
    </source>
</evidence>
<feature type="transmembrane region" description="Helical" evidence="7">
    <location>
        <begin position="6"/>
        <end position="39"/>
    </location>
</feature>
<dbReference type="GO" id="GO:0005886">
    <property type="term" value="C:plasma membrane"/>
    <property type="evidence" value="ECO:0007669"/>
    <property type="project" value="UniProtKB-SubCell"/>
</dbReference>